<proteinExistence type="predicted"/>
<sequence length="1005" mass="108842">MPFSEPNLIETFALYAEALKATNTRLRQDRRSAKIALSSLEQHNEDLRHDLRTIGTENYNLGMEQHTLQQAFDALQAEAKTLISENVVMHQEKLDLSQALLALTDENNTLKKSGTSHEEEVNGNKKYSVPPLAQPLPRTTTATATATVTSVPSSQLHLASRPRTRSQAAMSKGSAIPTNSSLVHPPKPQHKTRSGPNLLASLPKESTVAFTRSSKRQRSVPDGYPGGSRLQTINTSTVSPSGPTSLVPSSRLPVAGLSQLGSTQPDWHSFQSPSRNTTVTPTTNDTTTPQRLDEKSRPPTRSTSAIPIPTANVSAMLPGSPHKRQRAVYHNRSDSEPTRLQLPTSMRSQYPGSSLVSSLQAPPRAAGRSAPSRPNTFPGGIHPVPGPSQPRPSSSFESGALPPSTTTYTIRASPPRRVEFQDLPDYIDKNKHIPHPGPSDLIQPSQELSSVISLPTTTLVPSEINAPSRAAILAAGSSRPPGLRRPSLTSCAVPSSSTLLPPVPPKPPTNAARSTRRNFNDLSLGTIHEVIDNGLIYTKPVPRGVYGETNLPEIDQPLAIPSTRTPPSPRAPPPWRAESRAPDAGPGPPQQRSMAPRPTQHSRNRSDSSIDVPQPTASSPPPIRRSKRPRFVQEEDPEHKRKLLKPEASAPSQLSKSSLTMSTQTPLGAVFPSEMLGPRSRSSGMAYAVGPSQPRSADPATNILRPPPGAPTTTKPSTKATIPHPRQHQMVTDVAQYADGDTVIKSDGILHFPLDESPNQEEERHHLQSMIYPPDTKKNATRSSMKEILEASLSTLIIPANDPDRLACRSDGNLLPRAFGLQELNAVNAFIPFHKLDDPGHDQNEGASGLFYPDPIFCDWLPSAPGRPGFIVCPSSTSHDLHARSGWVVVVQPQGCGPAAWLYAGYYKFCMALRLSTDQFKSLHRLRQEALAAEVLASVSREHIALKAWIAKKKEEDALVTDTGSWDFVLGGSAPSVTLSKQDIIKAFERGVATEPVHRQVLSTT</sequence>
<accession>A0A067PKD9</accession>
<dbReference type="Proteomes" id="UP000027265">
    <property type="component" value="Unassembled WGS sequence"/>
</dbReference>
<name>A0A067PKD9_9AGAM</name>
<organism evidence="3 4">
    <name type="scientific">Jaapia argillacea MUCL 33604</name>
    <dbReference type="NCBI Taxonomy" id="933084"/>
    <lineage>
        <taxon>Eukaryota</taxon>
        <taxon>Fungi</taxon>
        <taxon>Dikarya</taxon>
        <taxon>Basidiomycota</taxon>
        <taxon>Agaricomycotina</taxon>
        <taxon>Agaricomycetes</taxon>
        <taxon>Agaricomycetidae</taxon>
        <taxon>Jaapiales</taxon>
        <taxon>Jaapiaceae</taxon>
        <taxon>Jaapia</taxon>
    </lineage>
</organism>
<protein>
    <recommendedName>
        <fullName evidence="2">DUF6697 domain-containing protein</fullName>
    </recommendedName>
</protein>
<feature type="compositionally biased region" description="Low complexity" evidence="1">
    <location>
        <begin position="361"/>
        <end position="374"/>
    </location>
</feature>
<feature type="domain" description="DUF6697" evidence="2">
    <location>
        <begin position="836"/>
        <end position="994"/>
    </location>
</feature>
<feature type="region of interest" description="Disordered" evidence="1">
    <location>
        <begin position="110"/>
        <end position="415"/>
    </location>
</feature>
<feature type="region of interest" description="Disordered" evidence="1">
    <location>
        <begin position="548"/>
        <end position="724"/>
    </location>
</feature>
<reference evidence="4" key="1">
    <citation type="journal article" date="2014" name="Proc. Natl. Acad. Sci. U.S.A.">
        <title>Extensive sampling of basidiomycete genomes demonstrates inadequacy of the white-rot/brown-rot paradigm for wood decay fungi.</title>
        <authorList>
            <person name="Riley R."/>
            <person name="Salamov A.A."/>
            <person name="Brown D.W."/>
            <person name="Nagy L.G."/>
            <person name="Floudas D."/>
            <person name="Held B.W."/>
            <person name="Levasseur A."/>
            <person name="Lombard V."/>
            <person name="Morin E."/>
            <person name="Otillar R."/>
            <person name="Lindquist E.A."/>
            <person name="Sun H."/>
            <person name="LaButti K.M."/>
            <person name="Schmutz J."/>
            <person name="Jabbour D."/>
            <person name="Luo H."/>
            <person name="Baker S.E."/>
            <person name="Pisabarro A.G."/>
            <person name="Walton J.D."/>
            <person name="Blanchette R.A."/>
            <person name="Henrissat B."/>
            <person name="Martin F."/>
            <person name="Cullen D."/>
            <person name="Hibbett D.S."/>
            <person name="Grigoriev I.V."/>
        </authorList>
    </citation>
    <scope>NUCLEOTIDE SEQUENCE [LARGE SCALE GENOMIC DNA]</scope>
    <source>
        <strain evidence="4">MUCL 33604</strain>
    </source>
</reference>
<feature type="compositionally biased region" description="Pro residues" evidence="1">
    <location>
        <begin position="564"/>
        <end position="575"/>
    </location>
</feature>
<feature type="compositionally biased region" description="Polar residues" evidence="1">
    <location>
        <begin position="259"/>
        <end position="275"/>
    </location>
</feature>
<feature type="compositionally biased region" description="Polar residues" evidence="1">
    <location>
        <begin position="650"/>
        <end position="666"/>
    </location>
</feature>
<dbReference type="Pfam" id="PF20411">
    <property type="entry name" value="DUF6697"/>
    <property type="match status" value="1"/>
</dbReference>
<keyword evidence="4" id="KW-1185">Reference proteome</keyword>
<feature type="compositionally biased region" description="Low complexity" evidence="1">
    <location>
        <begin position="276"/>
        <end position="289"/>
    </location>
</feature>
<dbReference type="InterPro" id="IPR046520">
    <property type="entry name" value="DUF6697"/>
</dbReference>
<dbReference type="AlphaFoldDB" id="A0A067PKD9"/>
<evidence type="ECO:0000256" key="1">
    <source>
        <dbReference type="SAM" id="MobiDB-lite"/>
    </source>
</evidence>
<evidence type="ECO:0000313" key="4">
    <source>
        <dbReference type="Proteomes" id="UP000027265"/>
    </source>
</evidence>
<feature type="compositionally biased region" description="Low complexity" evidence="1">
    <location>
        <begin position="139"/>
        <end position="149"/>
    </location>
</feature>
<feature type="compositionally biased region" description="Low complexity" evidence="1">
    <location>
        <begin position="711"/>
        <end position="721"/>
    </location>
</feature>
<dbReference type="EMBL" id="KL197725">
    <property type="protein sequence ID" value="KDQ55378.1"/>
    <property type="molecule type" value="Genomic_DNA"/>
</dbReference>
<evidence type="ECO:0000259" key="2">
    <source>
        <dbReference type="Pfam" id="PF20411"/>
    </source>
</evidence>
<gene>
    <name evidence="3" type="ORF">JAAARDRAFT_48750</name>
</gene>
<evidence type="ECO:0000313" key="3">
    <source>
        <dbReference type="EMBL" id="KDQ55378.1"/>
    </source>
</evidence>
<dbReference type="InParanoid" id="A0A067PKD9"/>
<feature type="compositionally biased region" description="Polar residues" evidence="1">
    <location>
        <begin position="607"/>
        <end position="617"/>
    </location>
</feature>
<feature type="compositionally biased region" description="Polar residues" evidence="1">
    <location>
        <begin position="229"/>
        <end position="248"/>
    </location>
</feature>
<feature type="compositionally biased region" description="Polar residues" evidence="1">
    <location>
        <begin position="341"/>
        <end position="360"/>
    </location>
</feature>
<dbReference type="HOGENOM" id="CLU_298766_0_0_1"/>
<feature type="region of interest" description="Disordered" evidence="1">
    <location>
        <begin position="477"/>
        <end position="517"/>
    </location>
</feature>
<dbReference type="STRING" id="933084.A0A067PKD9"/>
<feature type="compositionally biased region" description="Polar residues" evidence="1">
    <location>
        <begin position="391"/>
        <end position="410"/>
    </location>
</feature>